<evidence type="ECO:0000313" key="3">
    <source>
        <dbReference type="EMBL" id="MCL1632654.1"/>
    </source>
</evidence>
<dbReference type="Pfam" id="PF05130">
    <property type="entry name" value="FlgN"/>
    <property type="match status" value="1"/>
</dbReference>
<dbReference type="EMBL" id="JAMAST010000019">
    <property type="protein sequence ID" value="MCL1632654.1"/>
    <property type="molecule type" value="Genomic_DNA"/>
</dbReference>
<evidence type="ECO:0000256" key="2">
    <source>
        <dbReference type="SAM" id="MobiDB-lite"/>
    </source>
</evidence>
<keyword evidence="4" id="KW-1185">Reference proteome</keyword>
<evidence type="ECO:0000256" key="1">
    <source>
        <dbReference type="ARBA" id="ARBA00022795"/>
    </source>
</evidence>
<dbReference type="SUPFAM" id="SSF140566">
    <property type="entry name" value="FlgN-like"/>
    <property type="match status" value="1"/>
</dbReference>
<dbReference type="Gene3D" id="1.20.58.300">
    <property type="entry name" value="FlgN-like"/>
    <property type="match status" value="1"/>
</dbReference>
<accession>A0ABT0MCQ3</accession>
<proteinExistence type="predicted"/>
<dbReference type="Proteomes" id="UP001203004">
    <property type="component" value="Unassembled WGS sequence"/>
</dbReference>
<dbReference type="InterPro" id="IPR007809">
    <property type="entry name" value="FlgN-like"/>
</dbReference>
<keyword evidence="3" id="KW-0282">Flagellum</keyword>
<keyword evidence="3" id="KW-0966">Cell projection</keyword>
<reference evidence="3 4" key="1">
    <citation type="submission" date="2022-05" db="EMBL/GenBank/DDBJ databases">
        <title>Sporolactobacillus sp nov CPB3-1, isolated from tree bark (Mangifera indica L.).</title>
        <authorList>
            <person name="Phuengjayaem S."/>
            <person name="Tanasupawat S."/>
        </authorList>
    </citation>
    <scope>NUCLEOTIDE SEQUENCE [LARGE SCALE GENOMIC DNA]</scope>
    <source>
        <strain evidence="3 4">CPB3-1</strain>
    </source>
</reference>
<dbReference type="InterPro" id="IPR036679">
    <property type="entry name" value="FlgN-like_sf"/>
</dbReference>
<gene>
    <name evidence="3" type="ORF">M3N64_12065</name>
</gene>
<feature type="region of interest" description="Disordered" evidence="2">
    <location>
        <begin position="138"/>
        <end position="162"/>
    </location>
</feature>
<dbReference type="RefSeq" id="WP_249102619.1">
    <property type="nucleotide sequence ID" value="NZ_JAMAST010000019.1"/>
</dbReference>
<protein>
    <submittedName>
        <fullName evidence="3">Flagellar protein FlgN</fullName>
    </submittedName>
</protein>
<comment type="caution">
    <text evidence="3">The sequence shown here is derived from an EMBL/GenBank/DDBJ whole genome shotgun (WGS) entry which is preliminary data.</text>
</comment>
<sequence>MTVAHMKSILKTMTEEHDALLRLADLKKEAIKNGDVQSVDRMTREETVLVDRLRRLEEERSAVIQEDLGSSHANATFTEWSQAVMDAKEREEWQTIYLALASRVYALKQANTLNQQLLHDSLIWVRLNLSLFGPKKKLGNYDNPRHEHAASPGFGGRIDSRT</sequence>
<name>A0ABT0MCQ3_9BACL</name>
<organism evidence="3 4">
    <name type="scientific">Sporolactobacillus mangiferae</name>
    <dbReference type="NCBI Taxonomy" id="2940498"/>
    <lineage>
        <taxon>Bacteria</taxon>
        <taxon>Bacillati</taxon>
        <taxon>Bacillota</taxon>
        <taxon>Bacilli</taxon>
        <taxon>Bacillales</taxon>
        <taxon>Sporolactobacillaceae</taxon>
        <taxon>Sporolactobacillus</taxon>
    </lineage>
</organism>
<keyword evidence="3" id="KW-0969">Cilium</keyword>
<evidence type="ECO:0000313" key="4">
    <source>
        <dbReference type="Proteomes" id="UP001203004"/>
    </source>
</evidence>
<keyword evidence="1" id="KW-1005">Bacterial flagellum biogenesis</keyword>